<keyword evidence="2" id="KW-1185">Reference proteome</keyword>
<dbReference type="EMBL" id="BQNB010015272">
    <property type="protein sequence ID" value="GJT38047.1"/>
    <property type="molecule type" value="Genomic_DNA"/>
</dbReference>
<dbReference type="Proteomes" id="UP001151760">
    <property type="component" value="Unassembled WGS sequence"/>
</dbReference>
<sequence length="205" mass="24657">MDIFIKGALWDYWKMGGDEIETPLCLAFNEFNYLLKVDLNLLTKEIMGFKTYEDYKDDWIYEWNENVPWLGVRNGQPVVGEMMVIVMEEIYPVLTLLETRSITKTLNGIWLCNDCCKRWKSHEIYYHDYDEGEYENETHEEGHELCGIETREVSVFQIKRYKVIKYLFNNDEEYVAVKEDEYDDITITSEEACRAYQEIFWMMNE</sequence>
<name>A0ABQ5DGM0_9ASTR</name>
<protein>
    <submittedName>
        <fullName evidence="1">Uncharacterized protein</fullName>
    </submittedName>
</protein>
<accession>A0ABQ5DGM0</accession>
<comment type="caution">
    <text evidence="1">The sequence shown here is derived from an EMBL/GenBank/DDBJ whole genome shotgun (WGS) entry which is preliminary data.</text>
</comment>
<proteinExistence type="predicted"/>
<gene>
    <name evidence="1" type="ORF">Tco_0937912</name>
</gene>
<reference evidence="1" key="1">
    <citation type="journal article" date="2022" name="Int. J. Mol. Sci.">
        <title>Draft Genome of Tanacetum Coccineum: Genomic Comparison of Closely Related Tanacetum-Family Plants.</title>
        <authorList>
            <person name="Yamashiro T."/>
            <person name="Shiraishi A."/>
            <person name="Nakayama K."/>
            <person name="Satake H."/>
        </authorList>
    </citation>
    <scope>NUCLEOTIDE SEQUENCE</scope>
</reference>
<reference evidence="1" key="2">
    <citation type="submission" date="2022-01" db="EMBL/GenBank/DDBJ databases">
        <authorList>
            <person name="Yamashiro T."/>
            <person name="Shiraishi A."/>
            <person name="Satake H."/>
            <person name="Nakayama K."/>
        </authorList>
    </citation>
    <scope>NUCLEOTIDE SEQUENCE</scope>
</reference>
<organism evidence="1 2">
    <name type="scientific">Tanacetum coccineum</name>
    <dbReference type="NCBI Taxonomy" id="301880"/>
    <lineage>
        <taxon>Eukaryota</taxon>
        <taxon>Viridiplantae</taxon>
        <taxon>Streptophyta</taxon>
        <taxon>Embryophyta</taxon>
        <taxon>Tracheophyta</taxon>
        <taxon>Spermatophyta</taxon>
        <taxon>Magnoliopsida</taxon>
        <taxon>eudicotyledons</taxon>
        <taxon>Gunneridae</taxon>
        <taxon>Pentapetalae</taxon>
        <taxon>asterids</taxon>
        <taxon>campanulids</taxon>
        <taxon>Asterales</taxon>
        <taxon>Asteraceae</taxon>
        <taxon>Asteroideae</taxon>
        <taxon>Anthemideae</taxon>
        <taxon>Anthemidinae</taxon>
        <taxon>Tanacetum</taxon>
    </lineage>
</organism>
<evidence type="ECO:0000313" key="2">
    <source>
        <dbReference type="Proteomes" id="UP001151760"/>
    </source>
</evidence>
<evidence type="ECO:0000313" key="1">
    <source>
        <dbReference type="EMBL" id="GJT38047.1"/>
    </source>
</evidence>